<proteinExistence type="predicted"/>
<protein>
    <recommendedName>
        <fullName evidence="1">PH domain-containing protein</fullName>
    </recommendedName>
</protein>
<dbReference type="InterPro" id="IPR001849">
    <property type="entry name" value="PH_domain"/>
</dbReference>
<dbReference type="Gene3D" id="2.30.29.30">
    <property type="entry name" value="Pleckstrin-homology domain (PH domain)/Phosphotyrosine-binding domain (PTB)"/>
    <property type="match status" value="1"/>
</dbReference>
<dbReference type="InterPro" id="IPR011993">
    <property type="entry name" value="PH-like_dom_sf"/>
</dbReference>
<sequence>MAQKYDVRNEGIVMEGFLIKRGHVRNNWKTRWFRLSESSLRYYKNKKSSVPRGRVPLGGATLLTTNVFQDGDADDVRVNVFKVTTSSGIEYPIQATSSSEFQTWTDAICDVIYKLDSNNSEPKIGPSKTSSMEDVSTIHHADKVKKALTTQDGVVREARVIEGIRYTQGFSGMELQRWVWKNMGVTGSEAEDRVKGLIRVGLLQCMTSEDRIPTFSDRHYYTLLTNESSLKAMSTAYVNNIKLQTTAAPSKHDDVKHKNKKIFASKDVGELPSDLPPGDVIKRGILFKRVTINYYDVIRKLYYAYA</sequence>
<keyword evidence="3" id="KW-1185">Reference proteome</keyword>
<organism evidence="2 3">
    <name type="scientific">Clavelina lepadiformis</name>
    <name type="common">Light-bulb sea squirt</name>
    <name type="synonym">Ascidia lepadiformis</name>
    <dbReference type="NCBI Taxonomy" id="159417"/>
    <lineage>
        <taxon>Eukaryota</taxon>
        <taxon>Metazoa</taxon>
        <taxon>Chordata</taxon>
        <taxon>Tunicata</taxon>
        <taxon>Ascidiacea</taxon>
        <taxon>Aplousobranchia</taxon>
        <taxon>Clavelinidae</taxon>
        <taxon>Clavelina</taxon>
    </lineage>
</organism>
<comment type="caution">
    <text evidence="2">The sequence shown here is derived from an EMBL/GenBank/DDBJ whole genome shotgun (WGS) entry which is preliminary data.</text>
</comment>
<dbReference type="InterPro" id="IPR037370">
    <property type="entry name" value="Pleckstrin"/>
</dbReference>
<name>A0ABP0G8E7_CLALP</name>
<dbReference type="EMBL" id="CAWYQH010000108">
    <property type="protein sequence ID" value="CAK8688067.1"/>
    <property type="molecule type" value="Genomic_DNA"/>
</dbReference>
<dbReference type="PROSITE" id="PS50003">
    <property type="entry name" value="PH_DOMAIN"/>
    <property type="match status" value="1"/>
</dbReference>
<dbReference type="SUPFAM" id="SSF50729">
    <property type="entry name" value="PH domain-like"/>
    <property type="match status" value="1"/>
</dbReference>
<dbReference type="SMART" id="SM00233">
    <property type="entry name" value="PH"/>
    <property type="match status" value="1"/>
</dbReference>
<evidence type="ECO:0000259" key="1">
    <source>
        <dbReference type="PROSITE" id="PS50003"/>
    </source>
</evidence>
<accession>A0ABP0G8E7</accession>
<dbReference type="PANTHER" id="PTHR12092:SF16">
    <property type="entry name" value="PH DOMAIN-CONTAINING PROTEIN"/>
    <property type="match status" value="1"/>
</dbReference>
<dbReference type="PANTHER" id="PTHR12092">
    <property type="entry name" value="PLECKSTRIN"/>
    <property type="match status" value="1"/>
</dbReference>
<dbReference type="Proteomes" id="UP001642483">
    <property type="component" value="Unassembled WGS sequence"/>
</dbReference>
<evidence type="ECO:0000313" key="2">
    <source>
        <dbReference type="EMBL" id="CAK8688067.1"/>
    </source>
</evidence>
<gene>
    <name evidence="2" type="ORF">CVLEPA_LOCUS20103</name>
</gene>
<evidence type="ECO:0000313" key="3">
    <source>
        <dbReference type="Proteomes" id="UP001642483"/>
    </source>
</evidence>
<feature type="domain" description="PH" evidence="1">
    <location>
        <begin position="11"/>
        <end position="113"/>
    </location>
</feature>
<reference evidence="2 3" key="1">
    <citation type="submission" date="2024-02" db="EMBL/GenBank/DDBJ databases">
        <authorList>
            <person name="Daric V."/>
            <person name="Darras S."/>
        </authorList>
    </citation>
    <scope>NUCLEOTIDE SEQUENCE [LARGE SCALE GENOMIC DNA]</scope>
</reference>
<dbReference type="Pfam" id="PF00169">
    <property type="entry name" value="PH"/>
    <property type="match status" value="1"/>
</dbReference>